<name>A0A191ZJ37_9GAMM</name>
<gene>
    <name evidence="2" type="ORF">A9404_11305</name>
</gene>
<evidence type="ECO:0000259" key="1">
    <source>
        <dbReference type="Pfam" id="PF02464"/>
    </source>
</evidence>
<dbReference type="KEGG" id="haz:A9404_11305"/>
<dbReference type="Proteomes" id="UP000078596">
    <property type="component" value="Chromosome"/>
</dbReference>
<feature type="domain" description="CinA C-terminal" evidence="1">
    <location>
        <begin position="4"/>
        <end position="127"/>
    </location>
</feature>
<sequence length="189" mass="19274">MLALSERLGHALQDAGRTLCVAESCTGGGLAEAITAIAGSSAWFECGWVTYTNAAKMRLLGVPSAVFAEHGAVSGPCVAAMSAGALERAEADYAVAISGIAGPGGGSTEKPVGTVWIAWRFRGQAAVASSASRVGEAGTDRRPGPSFMSVKFHFSGDRLAVRDQAVVMAMQGVLNHLETGGWFDGAAAD</sequence>
<dbReference type="NCBIfam" id="TIGR00199">
    <property type="entry name" value="PncC_domain"/>
    <property type="match status" value="1"/>
</dbReference>
<organism evidence="2 3">
    <name type="scientific">Halothiobacillus diazotrophicus</name>
    <dbReference type="NCBI Taxonomy" id="1860122"/>
    <lineage>
        <taxon>Bacteria</taxon>
        <taxon>Pseudomonadati</taxon>
        <taxon>Pseudomonadota</taxon>
        <taxon>Gammaproteobacteria</taxon>
        <taxon>Chromatiales</taxon>
        <taxon>Halothiobacillaceae</taxon>
        <taxon>Halothiobacillus</taxon>
    </lineage>
</organism>
<dbReference type="OrthoDB" id="9801454at2"/>
<dbReference type="Gene3D" id="3.90.950.20">
    <property type="entry name" value="CinA-like"/>
    <property type="match status" value="1"/>
</dbReference>
<protein>
    <recommendedName>
        <fullName evidence="1">CinA C-terminal domain-containing protein</fullName>
    </recommendedName>
</protein>
<dbReference type="SUPFAM" id="SSF142433">
    <property type="entry name" value="CinA-like"/>
    <property type="match status" value="1"/>
</dbReference>
<evidence type="ECO:0000313" key="2">
    <source>
        <dbReference type="EMBL" id="ANJ67885.1"/>
    </source>
</evidence>
<dbReference type="STRING" id="1860122.A9404_11305"/>
<reference evidence="2 3" key="1">
    <citation type="submission" date="2016-06" db="EMBL/GenBank/DDBJ databases">
        <title>Insight into the functional genes involving in sulfur oxidation in Pearl River water.</title>
        <authorList>
            <person name="Luo J."/>
            <person name="Tan X."/>
            <person name="Lin W."/>
        </authorList>
    </citation>
    <scope>NUCLEOTIDE SEQUENCE [LARGE SCALE GENOMIC DNA]</scope>
    <source>
        <strain evidence="2 3">LS2</strain>
    </source>
</reference>
<dbReference type="InterPro" id="IPR036653">
    <property type="entry name" value="CinA-like_C"/>
</dbReference>
<keyword evidence="3" id="KW-1185">Reference proteome</keyword>
<dbReference type="EMBL" id="CP016027">
    <property type="protein sequence ID" value="ANJ67885.1"/>
    <property type="molecule type" value="Genomic_DNA"/>
</dbReference>
<evidence type="ECO:0000313" key="3">
    <source>
        <dbReference type="Proteomes" id="UP000078596"/>
    </source>
</evidence>
<proteinExistence type="predicted"/>
<accession>A0A191ZJ37</accession>
<dbReference type="Pfam" id="PF02464">
    <property type="entry name" value="CinA"/>
    <property type="match status" value="1"/>
</dbReference>
<dbReference type="InterPro" id="IPR008136">
    <property type="entry name" value="CinA_C"/>
</dbReference>
<dbReference type="AlphaFoldDB" id="A0A191ZJ37"/>